<keyword evidence="5 8" id="KW-0812">Transmembrane</keyword>
<dbReference type="PANTHER" id="PTHR23522:SF10">
    <property type="entry name" value="3-PHENYLPROPIONIC ACID TRANSPORTER-RELATED"/>
    <property type="match status" value="1"/>
</dbReference>
<evidence type="ECO:0000313" key="10">
    <source>
        <dbReference type="EMBL" id="RVU45633.1"/>
    </source>
</evidence>
<evidence type="ECO:0000256" key="6">
    <source>
        <dbReference type="ARBA" id="ARBA00022989"/>
    </source>
</evidence>
<dbReference type="GO" id="GO:0030395">
    <property type="term" value="F:lactose binding"/>
    <property type="evidence" value="ECO:0007669"/>
    <property type="project" value="TreeGrafter"/>
</dbReference>
<keyword evidence="6 8" id="KW-1133">Transmembrane helix</keyword>
<dbReference type="PIRSF" id="PIRSF004925">
    <property type="entry name" value="HcaT"/>
    <property type="match status" value="1"/>
</dbReference>
<proteinExistence type="predicted"/>
<keyword evidence="2" id="KW-0813">Transport</keyword>
<dbReference type="AlphaFoldDB" id="A0A437RFV1"/>
<dbReference type="InterPro" id="IPR036259">
    <property type="entry name" value="MFS_trans_sf"/>
</dbReference>
<evidence type="ECO:0000256" key="5">
    <source>
        <dbReference type="ARBA" id="ARBA00022692"/>
    </source>
</evidence>
<feature type="transmembrane region" description="Helical" evidence="8">
    <location>
        <begin position="203"/>
        <end position="224"/>
    </location>
</feature>
<feature type="transmembrane region" description="Helical" evidence="8">
    <location>
        <begin position="330"/>
        <end position="350"/>
    </location>
</feature>
<keyword evidence="7 8" id="KW-0472">Membrane</keyword>
<evidence type="ECO:0000313" key="11">
    <source>
        <dbReference type="Proteomes" id="UP000285575"/>
    </source>
</evidence>
<reference evidence="10 11" key="1">
    <citation type="submission" date="2019-01" db="EMBL/GenBank/DDBJ databases">
        <authorList>
            <person name="Chen W.-M."/>
        </authorList>
    </citation>
    <scope>NUCLEOTIDE SEQUENCE [LARGE SCALE GENOMIC DNA]</scope>
    <source>
        <strain evidence="10 11">KYPY4</strain>
    </source>
</reference>
<dbReference type="Proteomes" id="UP000285575">
    <property type="component" value="Unassembled WGS sequence"/>
</dbReference>
<protein>
    <submittedName>
        <fullName evidence="10">MFS transporter</fullName>
    </submittedName>
</protein>
<feature type="transmembrane region" description="Helical" evidence="8">
    <location>
        <begin position="294"/>
        <end position="318"/>
    </location>
</feature>
<evidence type="ECO:0000256" key="7">
    <source>
        <dbReference type="ARBA" id="ARBA00023136"/>
    </source>
</evidence>
<dbReference type="GO" id="GO:0015528">
    <property type="term" value="F:lactose:proton symporter activity"/>
    <property type="evidence" value="ECO:0007669"/>
    <property type="project" value="TreeGrafter"/>
</dbReference>
<gene>
    <name evidence="10" type="ORF">EOE66_14025</name>
</gene>
<keyword evidence="4" id="KW-0997">Cell inner membrane</keyword>
<feature type="transmembrane region" description="Helical" evidence="8">
    <location>
        <begin position="35"/>
        <end position="56"/>
    </location>
</feature>
<evidence type="ECO:0000256" key="8">
    <source>
        <dbReference type="SAM" id="Phobius"/>
    </source>
</evidence>
<dbReference type="PANTHER" id="PTHR23522">
    <property type="entry name" value="BLL5896 PROTEIN"/>
    <property type="match status" value="1"/>
</dbReference>
<keyword evidence="11" id="KW-1185">Reference proteome</keyword>
<feature type="transmembrane region" description="Helical" evidence="8">
    <location>
        <begin position="92"/>
        <end position="114"/>
    </location>
</feature>
<evidence type="ECO:0000256" key="4">
    <source>
        <dbReference type="ARBA" id="ARBA00022519"/>
    </source>
</evidence>
<keyword evidence="3" id="KW-1003">Cell membrane</keyword>
<feature type="domain" description="Major facilitator superfamily associated" evidence="9">
    <location>
        <begin position="8"/>
        <end position="360"/>
    </location>
</feature>
<feature type="transmembrane region" description="Helical" evidence="8">
    <location>
        <begin position="135"/>
        <end position="152"/>
    </location>
</feature>
<dbReference type="GO" id="GO:0005886">
    <property type="term" value="C:plasma membrane"/>
    <property type="evidence" value="ECO:0007669"/>
    <property type="project" value="UniProtKB-SubCell"/>
</dbReference>
<feature type="transmembrane region" description="Helical" evidence="8">
    <location>
        <begin position="236"/>
        <end position="255"/>
    </location>
</feature>
<feature type="transmembrane region" description="Helical" evidence="8">
    <location>
        <begin position="356"/>
        <end position="374"/>
    </location>
</feature>
<comment type="caution">
    <text evidence="10">The sequence shown here is derived from an EMBL/GenBank/DDBJ whole genome shotgun (WGS) entry which is preliminary data.</text>
</comment>
<dbReference type="OrthoDB" id="9150135at2"/>
<evidence type="ECO:0000256" key="1">
    <source>
        <dbReference type="ARBA" id="ARBA00004429"/>
    </source>
</evidence>
<sequence>MLVRFGTLSFCYFAAIGLFNPYAPLWFQSLGYSTLLIGAISALQSVTRLFAPYAWSWSGDHSGRRAELIRLAAFGALLSALALLGVEAALPVAVVTLCMFLANSGVVPLSEALLSQLLHMPGGGIDSARYGRVRVWGSIGFIAAAASFGVLLEWTGIAIFPAFVAAMNALLLLAALRLPATHTAAVHDEPAPPVLPLLRRPEVAWFFASIFFTVLAHTSLYAFFSLYLVSLGYGKWTVGALWAVSVGVEIVFFWTQGRWFPLLSPRRWLEAVAAVTTLRFVATAWGGAWAPVLVLAQLTHAITFAAHHAACIALVHQLFPGRLRGRGQALYTMLGYGISGVLGGLGGGWLISKLGFAAVFWAAAACGCAAWFCARRAGPGLTLAQASQ</sequence>
<evidence type="ECO:0000256" key="3">
    <source>
        <dbReference type="ARBA" id="ARBA00022475"/>
    </source>
</evidence>
<evidence type="ECO:0000259" key="9">
    <source>
        <dbReference type="Pfam" id="PF12832"/>
    </source>
</evidence>
<feature type="transmembrane region" description="Helical" evidence="8">
    <location>
        <begin position="158"/>
        <end position="176"/>
    </location>
</feature>
<dbReference type="NCBIfam" id="NF037955">
    <property type="entry name" value="mfs"/>
    <property type="match status" value="1"/>
</dbReference>
<dbReference type="InterPro" id="IPR024989">
    <property type="entry name" value="MFS_assoc_dom"/>
</dbReference>
<dbReference type="EMBL" id="SACR01000004">
    <property type="protein sequence ID" value="RVU45633.1"/>
    <property type="molecule type" value="Genomic_DNA"/>
</dbReference>
<feature type="transmembrane region" description="Helical" evidence="8">
    <location>
        <begin position="5"/>
        <end position="23"/>
    </location>
</feature>
<organism evidence="10 11">
    <name type="scientific">Rubrivivax rivuli</name>
    <dbReference type="NCBI Taxonomy" id="1862385"/>
    <lineage>
        <taxon>Bacteria</taxon>
        <taxon>Pseudomonadati</taxon>
        <taxon>Pseudomonadota</taxon>
        <taxon>Betaproteobacteria</taxon>
        <taxon>Burkholderiales</taxon>
        <taxon>Sphaerotilaceae</taxon>
        <taxon>Rubrivivax</taxon>
    </lineage>
</organism>
<accession>A0A437RFV1</accession>
<dbReference type="InterPro" id="IPR026032">
    <property type="entry name" value="HcaT-like"/>
</dbReference>
<feature type="transmembrane region" description="Helical" evidence="8">
    <location>
        <begin position="267"/>
        <end position="288"/>
    </location>
</feature>
<name>A0A437RFV1_9BURK</name>
<dbReference type="Gene3D" id="1.20.1250.20">
    <property type="entry name" value="MFS general substrate transporter like domains"/>
    <property type="match status" value="2"/>
</dbReference>
<comment type="subcellular location">
    <subcellularLocation>
        <location evidence="1">Cell inner membrane</location>
        <topology evidence="1">Multi-pass membrane protein</topology>
    </subcellularLocation>
</comment>
<dbReference type="SUPFAM" id="SSF103473">
    <property type="entry name" value="MFS general substrate transporter"/>
    <property type="match status" value="1"/>
</dbReference>
<evidence type="ECO:0000256" key="2">
    <source>
        <dbReference type="ARBA" id="ARBA00022448"/>
    </source>
</evidence>
<dbReference type="Pfam" id="PF12832">
    <property type="entry name" value="MFS_1_like"/>
    <property type="match status" value="1"/>
</dbReference>
<feature type="transmembrane region" description="Helical" evidence="8">
    <location>
        <begin position="68"/>
        <end position="86"/>
    </location>
</feature>